<organism evidence="2 3">
    <name type="scientific">Candidatus Accumulibacter appositus</name>
    <dbReference type="NCBI Taxonomy" id="1454003"/>
    <lineage>
        <taxon>Bacteria</taxon>
        <taxon>Pseudomonadati</taxon>
        <taxon>Pseudomonadota</taxon>
        <taxon>Betaproteobacteria</taxon>
        <taxon>Candidatus Accumulibacter</taxon>
    </lineage>
</organism>
<dbReference type="STRING" id="1454003.AW10_03672"/>
<evidence type="ECO:0000256" key="1">
    <source>
        <dbReference type="SAM" id="SignalP"/>
    </source>
</evidence>
<dbReference type="EMBL" id="JEMX01000097">
    <property type="protein sequence ID" value="EXI77483.1"/>
    <property type="molecule type" value="Genomic_DNA"/>
</dbReference>
<dbReference type="SUPFAM" id="SSF56935">
    <property type="entry name" value="Porins"/>
    <property type="match status" value="1"/>
</dbReference>
<dbReference type="Proteomes" id="UP000021816">
    <property type="component" value="Unassembled WGS sequence"/>
</dbReference>
<evidence type="ECO:0000313" key="2">
    <source>
        <dbReference type="EMBL" id="EXI77483.1"/>
    </source>
</evidence>
<gene>
    <name evidence="2" type="ORF">AW10_03672</name>
</gene>
<name>A0A011N4N8_9PROT</name>
<accession>A0A011N4N8</accession>
<dbReference type="AlphaFoldDB" id="A0A011N4N8"/>
<feature type="chain" id="PRO_5001460747" description="Outer membrane protein beta-barrel domain-containing protein" evidence="1">
    <location>
        <begin position="31"/>
        <end position="309"/>
    </location>
</feature>
<dbReference type="PATRIC" id="fig|1454003.3.peg.3730"/>
<evidence type="ECO:0000313" key="3">
    <source>
        <dbReference type="Proteomes" id="UP000021816"/>
    </source>
</evidence>
<protein>
    <recommendedName>
        <fullName evidence="4">Outer membrane protein beta-barrel domain-containing protein</fullName>
    </recommendedName>
</protein>
<proteinExistence type="predicted"/>
<sequence length="309" mass="33297">MLSRPSTPVVGLAAPMLLIAAAFLATPVFAKGLQPGEVTTSGSITGINQFDTDLDHSGSFHWAGVQIGGNVTRQFTPQVAAGFSLRYDYQDWNWDKPAAFGGQAPWSRLNAPLVGLNLSYAIAPDWRLGFSPSVEWSGESGAKASDSLNYGALLTATRTFSPDLVLGFGLGVFRQIDENKVFPFVLVNWKISDRLRLGNPLQAGPAGGAGLELAYALSERWEVAGGGSYRSYRFRLKDDGPVPDGIGENRFIPLFARLSYSFDKATRADFYAAGFVNGKLTVSNSGGHEVYKDEYDSAPAIGLTVSHRF</sequence>
<evidence type="ECO:0008006" key="4">
    <source>
        <dbReference type="Google" id="ProtNLM"/>
    </source>
</evidence>
<comment type="caution">
    <text evidence="2">The sequence shown here is derived from an EMBL/GenBank/DDBJ whole genome shotgun (WGS) entry which is preliminary data.</text>
</comment>
<keyword evidence="1" id="KW-0732">Signal</keyword>
<feature type="signal peptide" evidence="1">
    <location>
        <begin position="1"/>
        <end position="30"/>
    </location>
</feature>
<reference evidence="2 3" key="1">
    <citation type="submission" date="2014-02" db="EMBL/GenBank/DDBJ databases">
        <title>Expanding our view of genomic diversity in Candidatus Accumulibacter clades.</title>
        <authorList>
            <person name="Skennerton C.T."/>
            <person name="Barr J.J."/>
            <person name="Slater F.R."/>
            <person name="Bond P.L."/>
            <person name="Tyson G.W."/>
        </authorList>
    </citation>
    <scope>NUCLEOTIDE SEQUENCE [LARGE SCALE GENOMIC DNA]</scope>
    <source>
        <strain evidence="3">BA-92</strain>
    </source>
</reference>